<organism evidence="1 2">
    <name type="scientific">Arachis hypogaea</name>
    <name type="common">Peanut</name>
    <dbReference type="NCBI Taxonomy" id="3818"/>
    <lineage>
        <taxon>Eukaryota</taxon>
        <taxon>Viridiplantae</taxon>
        <taxon>Streptophyta</taxon>
        <taxon>Embryophyta</taxon>
        <taxon>Tracheophyta</taxon>
        <taxon>Spermatophyta</taxon>
        <taxon>Magnoliopsida</taxon>
        <taxon>eudicotyledons</taxon>
        <taxon>Gunneridae</taxon>
        <taxon>Pentapetalae</taxon>
        <taxon>rosids</taxon>
        <taxon>fabids</taxon>
        <taxon>Fabales</taxon>
        <taxon>Fabaceae</taxon>
        <taxon>Papilionoideae</taxon>
        <taxon>50 kb inversion clade</taxon>
        <taxon>dalbergioids sensu lato</taxon>
        <taxon>Dalbergieae</taxon>
        <taxon>Pterocarpus clade</taxon>
        <taxon>Arachis</taxon>
    </lineage>
</organism>
<dbReference type="EMBL" id="SDMP01000005">
    <property type="protein sequence ID" value="RYR56535.1"/>
    <property type="molecule type" value="Genomic_DNA"/>
</dbReference>
<name>A0A445D055_ARAHY</name>
<reference evidence="1 2" key="1">
    <citation type="submission" date="2019-01" db="EMBL/GenBank/DDBJ databases">
        <title>Sequencing of cultivated peanut Arachis hypogaea provides insights into genome evolution and oil improvement.</title>
        <authorList>
            <person name="Chen X."/>
        </authorList>
    </citation>
    <scope>NUCLEOTIDE SEQUENCE [LARGE SCALE GENOMIC DNA]</scope>
    <source>
        <strain evidence="2">cv. Fuhuasheng</strain>
        <tissue evidence="1">Leaves</tissue>
    </source>
</reference>
<dbReference type="AlphaFoldDB" id="A0A445D055"/>
<proteinExistence type="predicted"/>
<dbReference type="Proteomes" id="UP000289738">
    <property type="component" value="Chromosome A05"/>
</dbReference>
<keyword evidence="2" id="KW-1185">Reference proteome</keyword>
<dbReference type="PANTHER" id="PTHR46310:SF5">
    <property type="entry name" value="OUTER ENVELOPE PROTEIN 64, CHLOROPLASTIC"/>
    <property type="match status" value="1"/>
</dbReference>
<sequence length="84" mass="9502">MLLFLSLHDGHTIPLGFYKMCPVSVSLIAWLGNDCFLLGTLQTMYSTLQELVDIAAKSKSPRNAVTREECAEIAKEKIFLHYIR</sequence>
<protein>
    <submittedName>
        <fullName evidence="1">Uncharacterized protein</fullName>
    </submittedName>
</protein>
<evidence type="ECO:0000313" key="1">
    <source>
        <dbReference type="EMBL" id="RYR56535.1"/>
    </source>
</evidence>
<accession>A0A445D055</accession>
<gene>
    <name evidence="1" type="ORF">Ahy_A05g022231</name>
</gene>
<dbReference type="PANTHER" id="PTHR46310">
    <property type="entry name" value="AMIDASE 1"/>
    <property type="match status" value="1"/>
</dbReference>
<evidence type="ECO:0000313" key="2">
    <source>
        <dbReference type="Proteomes" id="UP000289738"/>
    </source>
</evidence>
<comment type="caution">
    <text evidence="1">The sequence shown here is derived from an EMBL/GenBank/DDBJ whole genome shotgun (WGS) entry which is preliminary data.</text>
</comment>